<feature type="transmembrane region" description="Helical" evidence="6">
    <location>
        <begin position="382"/>
        <end position="406"/>
    </location>
</feature>
<keyword evidence="3 6" id="KW-1133">Transmembrane helix</keyword>
<feature type="transmembrane region" description="Helical" evidence="6">
    <location>
        <begin position="223"/>
        <end position="246"/>
    </location>
</feature>
<evidence type="ECO:0000259" key="7">
    <source>
        <dbReference type="PROSITE" id="PS50850"/>
    </source>
</evidence>
<feature type="transmembrane region" description="Helical" evidence="6">
    <location>
        <begin position="357"/>
        <end position="376"/>
    </location>
</feature>
<feature type="transmembrane region" description="Helical" evidence="6">
    <location>
        <begin position="181"/>
        <end position="203"/>
    </location>
</feature>
<organism evidence="8 9">
    <name type="scientific">Sporothrix stenoceras</name>
    <dbReference type="NCBI Taxonomy" id="5173"/>
    <lineage>
        <taxon>Eukaryota</taxon>
        <taxon>Fungi</taxon>
        <taxon>Dikarya</taxon>
        <taxon>Ascomycota</taxon>
        <taxon>Pezizomycotina</taxon>
        <taxon>Sordariomycetes</taxon>
        <taxon>Sordariomycetidae</taxon>
        <taxon>Ophiostomatales</taxon>
        <taxon>Ophiostomataceae</taxon>
        <taxon>Sporothrix</taxon>
    </lineage>
</organism>
<evidence type="ECO:0000256" key="6">
    <source>
        <dbReference type="SAM" id="Phobius"/>
    </source>
</evidence>
<feature type="transmembrane region" description="Helical" evidence="6">
    <location>
        <begin position="427"/>
        <end position="445"/>
    </location>
</feature>
<evidence type="ECO:0000256" key="1">
    <source>
        <dbReference type="ARBA" id="ARBA00004141"/>
    </source>
</evidence>
<feature type="transmembrane region" description="Helical" evidence="6">
    <location>
        <begin position="94"/>
        <end position="113"/>
    </location>
</feature>
<keyword evidence="2 6" id="KW-0812">Transmembrane</keyword>
<sequence length="569" mass="60249">MGRTAQPTAAELALHEQTNLLPRGKLLVVLATLSITLLVTFIDQNGISVALPTIAADIHAEDTVSWAGTASLIGNTTFQMLYGRLSDLFGRKAVYLGAVALLAGADLGCGLVHTPAAFYICRALAGIGGGGITNLSMIIVSDVVTLEQRGRYQGIIGAMVGLGNVGGPFLAAALIERAHDWRAFFYMLAPLAALTGVLASFLLPPSSKGRAPWRESFKKIDYWGMLSSSVAVVFLLIPISGGGNYYEWNSPMVIAMLVIGALALPLFLLVEWKLAKLPMMPLSMFTSPAVAVMMAQNVLFGAVYQSCLYYIPLYLQNAHQFTPIGSAAICSALVGFQTALSILSGQYISRRKRYGEVIWAGFGLWTLGAGLCLLFTRDTPAGVLIVPLMLVGAGVGCIFQPVLVALQAHVAPARRAVITSNRNFFRCAGGAVGLAVSAAVLQATLRKKLPPAYADSIASRPYAVPDLTSLPLADADAILDTYMAASHAVFTLLVPLIGLCFIGCVLIRDRGLQGPKPGTPVPVINAVRESSQERAASLDASSSEDSPAVVDIEKNAAREELTQADVREK</sequence>
<dbReference type="PANTHER" id="PTHR23501">
    <property type="entry name" value="MAJOR FACILITATOR SUPERFAMILY"/>
    <property type="match status" value="1"/>
</dbReference>
<evidence type="ECO:0000256" key="3">
    <source>
        <dbReference type="ARBA" id="ARBA00022989"/>
    </source>
</evidence>
<feature type="compositionally biased region" description="Low complexity" evidence="5">
    <location>
        <begin position="535"/>
        <end position="548"/>
    </location>
</feature>
<feature type="region of interest" description="Disordered" evidence="5">
    <location>
        <begin position="532"/>
        <end position="551"/>
    </location>
</feature>
<keyword evidence="9" id="KW-1185">Reference proteome</keyword>
<accession>A0ABR3YRX4</accession>
<feature type="transmembrane region" description="Helical" evidence="6">
    <location>
        <begin position="119"/>
        <end position="140"/>
    </location>
</feature>
<comment type="caution">
    <text evidence="8">The sequence shown here is derived from an EMBL/GenBank/DDBJ whole genome shotgun (WGS) entry which is preliminary data.</text>
</comment>
<dbReference type="InterPro" id="IPR036259">
    <property type="entry name" value="MFS_trans_sf"/>
</dbReference>
<feature type="transmembrane region" description="Helical" evidence="6">
    <location>
        <begin position="488"/>
        <end position="507"/>
    </location>
</feature>
<dbReference type="Proteomes" id="UP001583186">
    <property type="component" value="Unassembled WGS sequence"/>
</dbReference>
<feature type="transmembrane region" description="Helical" evidence="6">
    <location>
        <begin position="282"/>
        <end position="304"/>
    </location>
</feature>
<dbReference type="EMBL" id="JAWCUI010000056">
    <property type="protein sequence ID" value="KAL1891061.1"/>
    <property type="molecule type" value="Genomic_DNA"/>
</dbReference>
<dbReference type="InterPro" id="IPR011701">
    <property type="entry name" value="MFS"/>
</dbReference>
<dbReference type="Gene3D" id="1.20.1250.20">
    <property type="entry name" value="MFS general substrate transporter like domains"/>
    <property type="match status" value="2"/>
</dbReference>
<dbReference type="InterPro" id="IPR020846">
    <property type="entry name" value="MFS_dom"/>
</dbReference>
<evidence type="ECO:0000313" key="8">
    <source>
        <dbReference type="EMBL" id="KAL1891061.1"/>
    </source>
</evidence>
<feature type="transmembrane region" description="Helical" evidence="6">
    <location>
        <begin position="152"/>
        <end position="175"/>
    </location>
</feature>
<evidence type="ECO:0000256" key="4">
    <source>
        <dbReference type="ARBA" id="ARBA00023136"/>
    </source>
</evidence>
<proteinExistence type="predicted"/>
<protein>
    <recommendedName>
        <fullName evidence="7">Major facilitator superfamily (MFS) profile domain-containing protein</fullName>
    </recommendedName>
</protein>
<reference evidence="8 9" key="1">
    <citation type="journal article" date="2024" name="IMA Fungus">
        <title>IMA Genome - F19 : A genome assembly and annotation guide to empower mycologists, including annotated draft genome sequences of Ceratocystis pirilliformis, Diaporthe australafricana, Fusarium ophioides, Paecilomyces lecythidis, and Sporothrix stenoceras.</title>
        <authorList>
            <person name="Aylward J."/>
            <person name="Wilson A.M."/>
            <person name="Visagie C.M."/>
            <person name="Spraker J."/>
            <person name="Barnes I."/>
            <person name="Buitendag C."/>
            <person name="Ceriani C."/>
            <person name="Del Mar Angel L."/>
            <person name="du Plessis D."/>
            <person name="Fuchs T."/>
            <person name="Gasser K."/>
            <person name="Kramer D."/>
            <person name="Li W."/>
            <person name="Munsamy K."/>
            <person name="Piso A."/>
            <person name="Price J.L."/>
            <person name="Sonnekus B."/>
            <person name="Thomas C."/>
            <person name="van der Nest A."/>
            <person name="van Dijk A."/>
            <person name="van Heerden A."/>
            <person name="van Vuuren N."/>
            <person name="Yilmaz N."/>
            <person name="Duong T.A."/>
            <person name="van der Merwe N.A."/>
            <person name="Wingfield M.J."/>
            <person name="Wingfield B.D."/>
        </authorList>
    </citation>
    <scope>NUCLEOTIDE SEQUENCE [LARGE SCALE GENOMIC DNA]</scope>
    <source>
        <strain evidence="8 9">CMW 5346</strain>
    </source>
</reference>
<feature type="transmembrane region" description="Helical" evidence="6">
    <location>
        <begin position="26"/>
        <end position="43"/>
    </location>
</feature>
<feature type="domain" description="Major facilitator superfamily (MFS) profile" evidence="7">
    <location>
        <begin position="29"/>
        <end position="512"/>
    </location>
</feature>
<dbReference type="PANTHER" id="PTHR23501:SF78">
    <property type="entry name" value="MAJOR FACILITATOR SUPERFAMILY (MFS) PROFILE DOMAIN-CONTAINING PROTEIN-RELATED"/>
    <property type="match status" value="1"/>
</dbReference>
<feature type="transmembrane region" description="Helical" evidence="6">
    <location>
        <begin position="252"/>
        <end position="270"/>
    </location>
</feature>
<evidence type="ECO:0000256" key="2">
    <source>
        <dbReference type="ARBA" id="ARBA00022692"/>
    </source>
</evidence>
<dbReference type="SUPFAM" id="SSF103473">
    <property type="entry name" value="MFS general substrate transporter"/>
    <property type="match status" value="1"/>
</dbReference>
<gene>
    <name evidence="8" type="ORF">Sste5346_007886</name>
</gene>
<keyword evidence="4 6" id="KW-0472">Membrane</keyword>
<evidence type="ECO:0000256" key="5">
    <source>
        <dbReference type="SAM" id="MobiDB-lite"/>
    </source>
</evidence>
<comment type="subcellular location">
    <subcellularLocation>
        <location evidence="1">Membrane</location>
        <topology evidence="1">Multi-pass membrane protein</topology>
    </subcellularLocation>
</comment>
<name>A0ABR3YRX4_9PEZI</name>
<evidence type="ECO:0000313" key="9">
    <source>
        <dbReference type="Proteomes" id="UP001583186"/>
    </source>
</evidence>
<dbReference type="PROSITE" id="PS50850">
    <property type="entry name" value="MFS"/>
    <property type="match status" value="1"/>
</dbReference>
<dbReference type="Pfam" id="PF07690">
    <property type="entry name" value="MFS_1"/>
    <property type="match status" value="1"/>
</dbReference>